<dbReference type="InterPro" id="IPR051089">
    <property type="entry name" value="prtT"/>
</dbReference>
<comment type="caution">
    <text evidence="7">The sequence shown here is derived from an EMBL/GenBank/DDBJ whole genome shotgun (WGS) entry which is preliminary data.</text>
</comment>
<gene>
    <name evidence="7" type="ORF">LTR84_008621</name>
</gene>
<dbReference type="RefSeq" id="XP_064701763.1">
    <property type="nucleotide sequence ID" value="XM_064852166.1"/>
</dbReference>
<evidence type="ECO:0000256" key="2">
    <source>
        <dbReference type="ARBA" id="ARBA00023015"/>
    </source>
</evidence>
<accession>A0AAV9MY05</accession>
<dbReference type="PANTHER" id="PTHR31845">
    <property type="entry name" value="FINGER DOMAIN PROTEIN, PUTATIVE-RELATED"/>
    <property type="match status" value="1"/>
</dbReference>
<organism evidence="7 8">
    <name type="scientific">Exophiala bonariae</name>
    <dbReference type="NCBI Taxonomy" id="1690606"/>
    <lineage>
        <taxon>Eukaryota</taxon>
        <taxon>Fungi</taxon>
        <taxon>Dikarya</taxon>
        <taxon>Ascomycota</taxon>
        <taxon>Pezizomycotina</taxon>
        <taxon>Eurotiomycetes</taxon>
        <taxon>Chaetothyriomycetidae</taxon>
        <taxon>Chaetothyriales</taxon>
        <taxon>Herpotrichiellaceae</taxon>
        <taxon>Exophiala</taxon>
    </lineage>
</organism>
<evidence type="ECO:0000256" key="6">
    <source>
        <dbReference type="SAM" id="MobiDB-lite"/>
    </source>
</evidence>
<comment type="subcellular location">
    <subcellularLocation>
        <location evidence="1">Nucleus</location>
    </subcellularLocation>
</comment>
<evidence type="ECO:0008006" key="9">
    <source>
        <dbReference type="Google" id="ProtNLM"/>
    </source>
</evidence>
<dbReference type="GO" id="GO:0005634">
    <property type="term" value="C:nucleus"/>
    <property type="evidence" value="ECO:0007669"/>
    <property type="project" value="UniProtKB-SubCell"/>
</dbReference>
<dbReference type="PANTHER" id="PTHR31845:SF17">
    <property type="entry name" value="ZN(II)2CYS6 TRANSCRIPTION FACTOR (EUROFUNG)"/>
    <property type="match status" value="1"/>
</dbReference>
<sequence length="585" mass="65729">MPSIPINWTCPSLPTPGMPPTAIQHRPSTTTPSSNVVVSSMSVPVTPLQHPNTIPSGSPQSLPSSEELSHLCRFFVMNLIAHVPVVAETDVRDFAEMEKMHKQPLAYSMAYVAARFVPGCRSMRAMLVPEILSIVKTRFDHLTGHSEEQWTLLQAFAVLSTWAPRDNVELDTNNAEHEIYLSRDALRASMATLSRRWSLHRAGEEVTKMQNQKQDANHIRQSFGFRKYCYWLWLFASSHFHSMLTRTPPTVKEDATIRRAGQILQPYTDDEVLRQTLARVELCLIWSQIKLNDRELGEWWCSMSHETHATTILSVLQNLDEALHLWHRKWARSDRHQSGQFSSDVARNSSIDLSYRFVRFCVSVNVNKLMHTSSSKESVAAMAGDVITQSTARALNICQMFLEISPLNKSSVRFVPESTFSMIAFACEWIIRAKGLSMGIEYVRPNDLMAVIGVAETMVDVSIDSKHSARMYGETILSKLQQSTTLKMHSRVTQPWSPQTHPHSQQQKQNQTGGAPSPSHMSSNALLEAANAMDDVWPVQNPQLQSRAPLLGPPMVLAAPPGDGSNTITDYNASNYFQYNGTWSV</sequence>
<evidence type="ECO:0000256" key="3">
    <source>
        <dbReference type="ARBA" id="ARBA00023125"/>
    </source>
</evidence>
<protein>
    <recommendedName>
        <fullName evidence="9">Transcription factor domain-containing protein</fullName>
    </recommendedName>
</protein>
<evidence type="ECO:0000256" key="1">
    <source>
        <dbReference type="ARBA" id="ARBA00004123"/>
    </source>
</evidence>
<dbReference type="Proteomes" id="UP001358417">
    <property type="component" value="Unassembled WGS sequence"/>
</dbReference>
<dbReference type="GO" id="GO:0000976">
    <property type="term" value="F:transcription cis-regulatory region binding"/>
    <property type="evidence" value="ECO:0007669"/>
    <property type="project" value="TreeGrafter"/>
</dbReference>
<proteinExistence type="predicted"/>
<dbReference type="GeneID" id="89976784"/>
<keyword evidence="4" id="KW-0804">Transcription</keyword>
<keyword evidence="2" id="KW-0805">Transcription regulation</keyword>
<name>A0AAV9MY05_9EURO</name>
<dbReference type="AlphaFoldDB" id="A0AAV9MY05"/>
<dbReference type="EMBL" id="JAVRRD010000032">
    <property type="protein sequence ID" value="KAK5046164.1"/>
    <property type="molecule type" value="Genomic_DNA"/>
</dbReference>
<keyword evidence="8" id="KW-1185">Reference proteome</keyword>
<evidence type="ECO:0000313" key="7">
    <source>
        <dbReference type="EMBL" id="KAK5046164.1"/>
    </source>
</evidence>
<keyword evidence="3" id="KW-0238">DNA-binding</keyword>
<dbReference type="GO" id="GO:0000981">
    <property type="term" value="F:DNA-binding transcription factor activity, RNA polymerase II-specific"/>
    <property type="evidence" value="ECO:0007669"/>
    <property type="project" value="TreeGrafter"/>
</dbReference>
<evidence type="ECO:0000256" key="4">
    <source>
        <dbReference type="ARBA" id="ARBA00023163"/>
    </source>
</evidence>
<evidence type="ECO:0000313" key="8">
    <source>
        <dbReference type="Proteomes" id="UP001358417"/>
    </source>
</evidence>
<keyword evidence="5" id="KW-0539">Nucleus</keyword>
<evidence type="ECO:0000256" key="5">
    <source>
        <dbReference type="ARBA" id="ARBA00023242"/>
    </source>
</evidence>
<reference evidence="7 8" key="1">
    <citation type="submission" date="2023-08" db="EMBL/GenBank/DDBJ databases">
        <title>Black Yeasts Isolated from many extreme environments.</title>
        <authorList>
            <person name="Coleine C."/>
            <person name="Stajich J.E."/>
            <person name="Selbmann L."/>
        </authorList>
    </citation>
    <scope>NUCLEOTIDE SEQUENCE [LARGE SCALE GENOMIC DNA]</scope>
    <source>
        <strain evidence="7 8">CCFEE 5792</strain>
    </source>
</reference>
<feature type="region of interest" description="Disordered" evidence="6">
    <location>
        <begin position="488"/>
        <end position="522"/>
    </location>
</feature>